<evidence type="ECO:0000313" key="2">
    <source>
        <dbReference type="EMBL" id="CAB4011084.1"/>
    </source>
</evidence>
<reference evidence="2" key="1">
    <citation type="submission" date="2020-04" db="EMBL/GenBank/DDBJ databases">
        <authorList>
            <person name="Alioto T."/>
            <person name="Alioto T."/>
            <person name="Gomez Garrido J."/>
        </authorList>
    </citation>
    <scope>NUCLEOTIDE SEQUENCE</scope>
    <source>
        <strain evidence="2">A484AB</strain>
    </source>
</reference>
<feature type="region of interest" description="Disordered" evidence="1">
    <location>
        <begin position="242"/>
        <end position="261"/>
    </location>
</feature>
<dbReference type="Proteomes" id="UP001152795">
    <property type="component" value="Unassembled WGS sequence"/>
</dbReference>
<organism evidence="2 3">
    <name type="scientific">Paramuricea clavata</name>
    <name type="common">Red gorgonian</name>
    <name type="synonym">Violescent sea-whip</name>
    <dbReference type="NCBI Taxonomy" id="317549"/>
    <lineage>
        <taxon>Eukaryota</taxon>
        <taxon>Metazoa</taxon>
        <taxon>Cnidaria</taxon>
        <taxon>Anthozoa</taxon>
        <taxon>Octocorallia</taxon>
        <taxon>Malacalcyonacea</taxon>
        <taxon>Plexauridae</taxon>
        <taxon>Paramuricea</taxon>
    </lineage>
</organism>
<comment type="caution">
    <text evidence="2">The sequence shown here is derived from an EMBL/GenBank/DDBJ whole genome shotgun (WGS) entry which is preliminary data.</text>
</comment>
<proteinExistence type="predicted"/>
<feature type="compositionally biased region" description="Polar residues" evidence="1">
    <location>
        <begin position="248"/>
        <end position="261"/>
    </location>
</feature>
<dbReference type="EMBL" id="CACRXK020007020">
    <property type="protein sequence ID" value="CAB4011084.1"/>
    <property type="molecule type" value="Genomic_DNA"/>
</dbReference>
<dbReference type="AlphaFoldDB" id="A0A6S7HYW8"/>
<accession>A0A6S7HYW8</accession>
<protein>
    <submittedName>
        <fullName evidence="2">Uncharacterized protein</fullName>
    </submittedName>
</protein>
<keyword evidence="3" id="KW-1185">Reference proteome</keyword>
<gene>
    <name evidence="2" type="ORF">PACLA_8A034466</name>
</gene>
<evidence type="ECO:0000313" key="3">
    <source>
        <dbReference type="Proteomes" id="UP001152795"/>
    </source>
</evidence>
<sequence length="261" mass="29398">MECEGETAECYVKFFTLINETIDKVAPGEKFNPLAGFMADEAGGIQEGLRRVYGQAVLERIKTCEFHFLQCANRRQRARLHSDKSKEFFTRVTRALLATQTSSAYHAAVTELKDFVAKKPSKDQRGFLITWFQWWDDRRSHVFPAFARKNAPAANLAEVIHSKWKTTGGEHLSLVDAAAEDIKDSLILERQFKGYETDHFVGGSGPSVSSMSSRNYQAQKNRAEKYAKDLIEEDPSDLTSRADALGTFQVNPLSSHRATKP</sequence>
<name>A0A6S7HYW8_PARCT</name>
<evidence type="ECO:0000256" key="1">
    <source>
        <dbReference type="SAM" id="MobiDB-lite"/>
    </source>
</evidence>